<accession>A0A9K3PG42</accession>
<evidence type="ECO:0000313" key="2">
    <source>
        <dbReference type="EMBL" id="KAG7346123.1"/>
    </source>
</evidence>
<name>A0A9K3PG42_9STRA</name>
<keyword evidence="1" id="KW-0732">Signal</keyword>
<gene>
    <name evidence="2" type="ORF">IV203_005191</name>
</gene>
<dbReference type="AlphaFoldDB" id="A0A9K3PG42"/>
<dbReference type="OrthoDB" id="44524at2759"/>
<comment type="caution">
    <text evidence="2">The sequence shown here is derived from an EMBL/GenBank/DDBJ whole genome shotgun (WGS) entry which is preliminary data.</text>
</comment>
<organism evidence="2 3">
    <name type="scientific">Nitzschia inconspicua</name>
    <dbReference type="NCBI Taxonomy" id="303405"/>
    <lineage>
        <taxon>Eukaryota</taxon>
        <taxon>Sar</taxon>
        <taxon>Stramenopiles</taxon>
        <taxon>Ochrophyta</taxon>
        <taxon>Bacillariophyta</taxon>
        <taxon>Bacillariophyceae</taxon>
        <taxon>Bacillariophycidae</taxon>
        <taxon>Bacillariales</taxon>
        <taxon>Bacillariaceae</taxon>
        <taxon>Nitzschia</taxon>
    </lineage>
</organism>
<evidence type="ECO:0000256" key="1">
    <source>
        <dbReference type="SAM" id="SignalP"/>
    </source>
</evidence>
<keyword evidence="3" id="KW-1185">Reference proteome</keyword>
<reference evidence="2" key="2">
    <citation type="submission" date="2021-04" db="EMBL/GenBank/DDBJ databases">
        <authorList>
            <person name="Podell S."/>
        </authorList>
    </citation>
    <scope>NUCLEOTIDE SEQUENCE</scope>
    <source>
        <strain evidence="2">Hildebrandi</strain>
    </source>
</reference>
<proteinExistence type="predicted"/>
<reference evidence="2" key="1">
    <citation type="journal article" date="2021" name="Sci. Rep.">
        <title>Diploid genomic architecture of Nitzschia inconspicua, an elite biomass production diatom.</title>
        <authorList>
            <person name="Oliver A."/>
            <person name="Podell S."/>
            <person name="Pinowska A."/>
            <person name="Traller J.C."/>
            <person name="Smith S.R."/>
            <person name="McClure R."/>
            <person name="Beliaev A."/>
            <person name="Bohutskyi P."/>
            <person name="Hill E.A."/>
            <person name="Rabines A."/>
            <person name="Zheng H."/>
            <person name="Allen L.Z."/>
            <person name="Kuo A."/>
            <person name="Grigoriev I.V."/>
            <person name="Allen A.E."/>
            <person name="Hazlebeck D."/>
            <person name="Allen E.E."/>
        </authorList>
    </citation>
    <scope>NUCLEOTIDE SEQUENCE</scope>
    <source>
        <strain evidence="2">Hildebrandi</strain>
    </source>
</reference>
<dbReference type="Proteomes" id="UP000693970">
    <property type="component" value="Unassembled WGS sequence"/>
</dbReference>
<evidence type="ECO:0000313" key="3">
    <source>
        <dbReference type="Proteomes" id="UP000693970"/>
    </source>
</evidence>
<protein>
    <submittedName>
        <fullName evidence="2">Uncharacterized protein</fullName>
    </submittedName>
</protein>
<feature type="signal peptide" evidence="1">
    <location>
        <begin position="1"/>
        <end position="26"/>
    </location>
</feature>
<sequence length="295" mass="33298">MKLQNLLIPIIVILFQCCTKINVTVAAILKEDKPQVPSDAVQRAVQYVAQTVSDDKDRLRTLQELNEGNVHTLHLVAKDMSRNDNPDDTITSIEIWHALADTANHVLSQVALGFTYAENDKPRAIAYFVQAGEDGPHQSALYNAGRLLVEQEDFVKAMAYLRAAYTLADTHPKYATEHLTETSRYSYERLSEQLVALIQESLTTKGNILSIQQMADMFLYANLNDFPSPASKEENIWKTAMEALQSQRFEVALVQFQKLEERSGNQLSKLQVELLHVLRQYVKAASGINRGEDEF</sequence>
<dbReference type="EMBL" id="JAGRRH010000021">
    <property type="protein sequence ID" value="KAG7346123.1"/>
    <property type="molecule type" value="Genomic_DNA"/>
</dbReference>
<feature type="chain" id="PRO_5039903074" evidence="1">
    <location>
        <begin position="27"/>
        <end position="295"/>
    </location>
</feature>